<dbReference type="EMBL" id="CP096034">
    <property type="protein sequence ID" value="UPM56559.1"/>
    <property type="molecule type" value="Genomic_DNA"/>
</dbReference>
<comment type="subcellular location">
    <subcellularLocation>
        <location evidence="1">Cell envelope</location>
    </subcellularLocation>
</comment>
<sequence>MNTSKDVNTDSKTYSVYQVGAGRVDPVRAIQSNIKIQVIDKATSVTNIDGQDQYTPIDNTTGSFSFGFNGRGEGAKLGSDDVVKSKDFTITNQGSTSKTFKLSSKFITTKFAGSNQVGQGTGNNVKIDFSTGDTNVTSLSVDGSSSVKAKATITVPANALDGTYEGYVNVVDANDANESYRIPFTITVAEKGLAFNVDIKAMTMSERYTGNYNPNGSQPGSGYKFSVNSSMDTAYVLLKDKDGNYIGVVNNLSNISGAVPGVIYGPIQMLVNGLYLPFTKPYNGSLDQAGIGKTPAVLKEGTYTVEMIATDKYGKKFTKEDTLYVDYKAPNLTMDSDSQPGIYEIDPTGYNPGQEVKKIYGTVYDSNIDVMKNNGETTLRDFDTGNPAPVNQGQNKVYGYQDGPFVTQIFKTDGNGRFSFGLEPDDIKASGMKYVIYPSDYSGAGDWYTTKKKYCFIKKGSPYVTVTTSGGVDPALESKGNVVVEPNKPFKVSLATKNGLGMTGGTFTLEADHILDFSNIKLSDEYSNYLRSKGITPTLTVGQPYLDKRTGRNSIDVTISGVSEAGALTKDIQDMKILEANLTYTDTSAFVGPIDESFAVEKSSFTLDGNETVVPAFLTNMPLVKQPISQVTGGLFAESFKANNLSGSFTNITKDSGATVTAKDADGNTYVTDNTSNANTVQIGNQTSGSYSITIKASDKPYSIETNMPGHFKGYQTTPVIGSDKFGYQSGSYFDFASMNTPLLLGGDVNGDNVIDMKDLVSEIQAYADFDFLKGVSAPSKEKAEFFTNSTAHRNNDISYAFSGLNGLGSYSFSNIDYNDFYYILKNFGQKNQSAIDAGKVVPEPQLTLTDNLSISSNRGTYTASSYDSKVKTYNLSAGNGLKEVMAMLNFAGPTQKTSVTQLPTFQDLKNGSSVSLIPTSNVMLDDVVWRKAITKVELGQGGNFTDVTNAVVPNTTVPAASITPGYVKNDPIQGIVYVPATLALHGSLFNTTGTYTVRITATGYQPVTNSFTIASVPIPTPTIPMVTDPAKAHIGNDITFNYTFADDTNWRNGINKIVVKTANFTTGLDITNLKDGNGDTYFDISQPGKITFKADLFKTNATIDPNVNTSYNAAINPGGTNYLPQLYKFEINSTGLDGTIYPTVTIGADGTSAAQPIGYGITFDSKGGSGINPISFGFKPSNSRYNGGQFIFNSTSANRSTPLSVKPGYNFVGWYNVDPVTGALTTPWVEYNNYKSDIKVAAKWQVNYTQNYSPVDLSKPDGENLGGTVLGEGPVTIKIPDYTTNTPWLKTKNDIAKIDATYRKMKADGTFETTDSTYTLDPSTYNLVDNGDGSGTLTFKTATETYATGHPSEKFAFSQAPSSTGYQLTLTSTTGETVQIPSVKLGYRRHIDLNGGTLNSPGDTFFGDKLVNGKALGIDMLVAATKVKNGTLSMMPTLYYDAAGTSGQDVPISTGTGKVLKNNETYYIAWMKTPPQVTKDVVGNIVGSDITIAFTDDGTWRNNIKKVSIGSKVLNAGTDYKITYDTVTHKGSITLDKSLFTAGQKINVNISSEGYLDAIVTDQVIGYTVTFETNGGDAIEPQIVESRVAMPTEPTKVGYKFMGWYSDEALTTPFDFTSVVTKPIKLYAKYALETSIVSADTTDNALGNEITLEFSDRDWANAITSIKVAGSVIDATKYKIDAIHGTLTIDQSVFKKTGDFIINISAKEYADVTVTQKIANGINIHFVLKGETAPFEVNDQIVVRRITEPTVHGYDLKWFADEDCTIPWDFTNSIYSAKTIYGTWSLHKFNVIFDKQDGSLVESKAAEYKTTITAPTTPTRTGYTFVGWYKDSAGQTAWNFATDKVTEDTVLYAKWSINKYSVKFDSQGGSTVDEITANYNTTIAKPSFPTKTGYTFIGWYKDAAGQVVWNFETDKVTSNVTLYAKWLLNGPVINPIDENDTKVSGTTLANATITIKIGSDVIATGQADSKGLFSLKIKHLKANTELSAFAIDAAGNQSAITTVKILDKKAS</sequence>
<feature type="domain" description="Bacterial Ig" evidence="3">
    <location>
        <begin position="1932"/>
        <end position="2008"/>
    </location>
</feature>
<gene>
    <name evidence="4" type="ORF">MY490_19865</name>
</gene>
<keyword evidence="5" id="KW-1185">Reference proteome</keyword>
<accession>A0ABY4JT62</accession>
<dbReference type="NCBIfam" id="TIGR02543">
    <property type="entry name" value="List_Bact_rpt"/>
    <property type="match status" value="3"/>
</dbReference>
<evidence type="ECO:0000256" key="1">
    <source>
        <dbReference type="ARBA" id="ARBA00004196"/>
    </source>
</evidence>
<feature type="domain" description="Heme-binding protein Shr-like Hb-interacting" evidence="2">
    <location>
        <begin position="926"/>
        <end position="1013"/>
    </location>
</feature>
<name>A0ABY4JT62_9BACI</name>
<dbReference type="InterPro" id="IPR041498">
    <property type="entry name" value="Big_6"/>
</dbReference>
<dbReference type="Pfam" id="PF07550">
    <property type="entry name" value="Shr-like_HID"/>
    <property type="match status" value="3"/>
</dbReference>
<reference evidence="4 5" key="1">
    <citation type="submission" date="2022-04" db="EMBL/GenBank/DDBJ databases">
        <title>Mechanism of arsenic methylation and mitigation arsenic toxicity by Bacillus sp. LH14 from an Arsenic-Contaminated Paddy Soil.</title>
        <authorList>
            <person name="Wang D."/>
        </authorList>
    </citation>
    <scope>NUCLEOTIDE SEQUENCE [LARGE SCALE GENOMIC DNA]</scope>
    <source>
        <strain evidence="4 5">LH14</strain>
    </source>
</reference>
<organism evidence="4 5">
    <name type="scientific">Gottfriedia acidiceleris</name>
    <dbReference type="NCBI Taxonomy" id="371036"/>
    <lineage>
        <taxon>Bacteria</taxon>
        <taxon>Bacillati</taxon>
        <taxon>Bacillota</taxon>
        <taxon>Bacilli</taxon>
        <taxon>Bacillales</taxon>
        <taxon>Bacillaceae</taxon>
        <taxon>Gottfriedia</taxon>
    </lineage>
</organism>
<dbReference type="Pfam" id="PF09479">
    <property type="entry name" value="Flg_new"/>
    <property type="match status" value="5"/>
</dbReference>
<dbReference type="InterPro" id="IPR011432">
    <property type="entry name" value="Shr-like_HID"/>
</dbReference>
<dbReference type="InterPro" id="IPR013783">
    <property type="entry name" value="Ig-like_fold"/>
</dbReference>
<dbReference type="Gene3D" id="2.60.40.10">
    <property type="entry name" value="Immunoglobulins"/>
    <property type="match status" value="1"/>
</dbReference>
<dbReference type="PROSITE" id="PS00018">
    <property type="entry name" value="EF_HAND_1"/>
    <property type="match status" value="1"/>
</dbReference>
<evidence type="ECO:0000313" key="4">
    <source>
        <dbReference type="EMBL" id="UPM56559.1"/>
    </source>
</evidence>
<evidence type="ECO:0000313" key="5">
    <source>
        <dbReference type="Proteomes" id="UP000830639"/>
    </source>
</evidence>
<proteinExistence type="predicted"/>
<feature type="domain" description="Heme-binding protein Shr-like Hb-interacting" evidence="2">
    <location>
        <begin position="1479"/>
        <end position="1565"/>
    </location>
</feature>
<evidence type="ECO:0000259" key="3">
    <source>
        <dbReference type="Pfam" id="PF17936"/>
    </source>
</evidence>
<protein>
    <submittedName>
        <fullName evidence="4">InlB B-repeat-containing protein</fullName>
    </submittedName>
</protein>
<dbReference type="InterPro" id="IPR018247">
    <property type="entry name" value="EF_Hand_1_Ca_BS"/>
</dbReference>
<dbReference type="Gene3D" id="2.60.40.4270">
    <property type="entry name" value="Listeria-Bacteroides repeat domain"/>
    <property type="match status" value="3"/>
</dbReference>
<dbReference type="InterPro" id="IPR013378">
    <property type="entry name" value="InlB-like_B-rpt"/>
</dbReference>
<dbReference type="Proteomes" id="UP000830639">
    <property type="component" value="Chromosome"/>
</dbReference>
<dbReference type="InterPro" id="IPR042229">
    <property type="entry name" value="Listeria/Bacterioides_rpt_sf"/>
</dbReference>
<dbReference type="Gene3D" id="2.60.40.1710">
    <property type="entry name" value="Subtilisin-like superfamily"/>
    <property type="match status" value="1"/>
</dbReference>
<feature type="domain" description="Heme-binding protein Shr-like Hb-interacting" evidence="2">
    <location>
        <begin position="1639"/>
        <end position="1719"/>
    </location>
</feature>
<dbReference type="Pfam" id="PF17936">
    <property type="entry name" value="Big_6"/>
    <property type="match status" value="1"/>
</dbReference>
<evidence type="ECO:0000259" key="2">
    <source>
        <dbReference type="Pfam" id="PF07550"/>
    </source>
</evidence>